<dbReference type="AlphaFoldDB" id="J9DIX2"/>
<accession>J9DIX2</accession>
<evidence type="ECO:0000313" key="2">
    <source>
        <dbReference type="EMBL" id="EJW01332.1"/>
    </source>
</evidence>
<sequence length="247" mass="29531">LYPEDFKHVMEDNKILLSILSPIRGRLKFYAKSMDILAVFTIKNLLIFQICPLLFMFSVFSSNKPKSDLNSPEKINENNIKFRKFINGKKLLSFNDVYNRFDNSLKEIIQILEKSPELKKYNKVIRLVGPKTNFSLLASFFNYSWMSKNLKYFSFRNTDFQQTAQNLLFDEEYYKIKQIILKLYSYLKSNPQIEFEDMTFVLEYLENTARSISSQIYCNFFDIEYIFNLYLSQNIIKNDLHEICHMK</sequence>
<dbReference type="Proteomes" id="UP000003163">
    <property type="component" value="Unassembled WGS sequence"/>
</dbReference>
<dbReference type="InParanoid" id="J9DIX2"/>
<evidence type="ECO:0000256" key="1">
    <source>
        <dbReference type="SAM" id="Phobius"/>
    </source>
</evidence>
<proteinExistence type="predicted"/>
<gene>
    <name evidence="2" type="ORF">EDEG_04019</name>
</gene>
<name>J9DIX2_EDHAE</name>
<evidence type="ECO:0000313" key="3">
    <source>
        <dbReference type="Proteomes" id="UP000003163"/>
    </source>
</evidence>
<dbReference type="VEuPathDB" id="MicrosporidiaDB:EDEG_04019"/>
<keyword evidence="3" id="KW-1185">Reference proteome</keyword>
<reference evidence="3" key="2">
    <citation type="submission" date="2015-07" db="EMBL/GenBank/DDBJ databases">
        <title>Contrasting host-pathogen interactions and genome evolution in two generalist and specialist microsporidian pathogens of mosquitoes.</title>
        <authorList>
            <consortium name="The Broad Institute Genomics Platform"/>
            <consortium name="The Broad Institute Genome Sequencing Center for Infectious Disease"/>
            <person name="Cuomo C.A."/>
            <person name="Sanscrainte N.D."/>
            <person name="Goldberg J.M."/>
            <person name="Heiman D."/>
            <person name="Young S."/>
            <person name="Zeng Q."/>
            <person name="Becnel J.J."/>
            <person name="Birren B.W."/>
        </authorList>
    </citation>
    <scope>NUCLEOTIDE SEQUENCE [LARGE SCALE GENOMIC DNA]</scope>
    <source>
        <strain evidence="3">USNM 41457</strain>
    </source>
</reference>
<dbReference type="EMBL" id="AFBI03000191">
    <property type="protein sequence ID" value="EJW01332.1"/>
    <property type="molecule type" value="Genomic_DNA"/>
</dbReference>
<dbReference type="HOGENOM" id="CLU_1126806_0_0_1"/>
<organism evidence="2 3">
    <name type="scientific">Edhazardia aedis (strain USNM 41457)</name>
    <name type="common">Microsporidian parasite</name>
    <dbReference type="NCBI Taxonomy" id="1003232"/>
    <lineage>
        <taxon>Eukaryota</taxon>
        <taxon>Fungi</taxon>
        <taxon>Fungi incertae sedis</taxon>
        <taxon>Microsporidia</taxon>
        <taxon>Edhazardia</taxon>
    </lineage>
</organism>
<protein>
    <submittedName>
        <fullName evidence="2">Uncharacterized protein</fullName>
    </submittedName>
</protein>
<keyword evidence="1" id="KW-1133">Transmembrane helix</keyword>
<reference evidence="2 3" key="1">
    <citation type="submission" date="2011-08" db="EMBL/GenBank/DDBJ databases">
        <authorList>
            <person name="Liu Z.J."/>
            <person name="Shi F.L."/>
            <person name="Lu J.Q."/>
            <person name="Li M."/>
            <person name="Wang Z.L."/>
        </authorList>
    </citation>
    <scope>NUCLEOTIDE SEQUENCE [LARGE SCALE GENOMIC DNA]</scope>
    <source>
        <strain evidence="2 3">USNM 41457</strain>
    </source>
</reference>
<feature type="non-terminal residue" evidence="2">
    <location>
        <position position="1"/>
    </location>
</feature>
<keyword evidence="1" id="KW-0472">Membrane</keyword>
<feature type="transmembrane region" description="Helical" evidence="1">
    <location>
        <begin position="36"/>
        <end position="60"/>
    </location>
</feature>
<keyword evidence="1" id="KW-0812">Transmembrane</keyword>
<comment type="caution">
    <text evidence="2">The sequence shown here is derived from an EMBL/GenBank/DDBJ whole genome shotgun (WGS) entry which is preliminary data.</text>
</comment>